<organism evidence="1 2">
    <name type="scientific">Mycolicibacterium mucogenicum DSM 44124</name>
    <dbReference type="NCBI Taxonomy" id="1226753"/>
    <lineage>
        <taxon>Bacteria</taxon>
        <taxon>Bacillati</taxon>
        <taxon>Actinomycetota</taxon>
        <taxon>Actinomycetes</taxon>
        <taxon>Mycobacteriales</taxon>
        <taxon>Mycobacteriaceae</taxon>
        <taxon>Mycolicibacterium</taxon>
    </lineage>
</organism>
<keyword evidence="2" id="KW-1185">Reference proteome</keyword>
<dbReference type="SUPFAM" id="SSF63829">
    <property type="entry name" value="Calcium-dependent phosphotriesterase"/>
    <property type="match status" value="1"/>
</dbReference>
<dbReference type="InterPro" id="IPR011042">
    <property type="entry name" value="6-blade_b-propeller_TolB-like"/>
</dbReference>
<dbReference type="EMBL" id="CP062008">
    <property type="protein sequence ID" value="QPG71414.1"/>
    <property type="molecule type" value="Genomic_DNA"/>
</dbReference>
<accession>A0A8E4RBM8</accession>
<dbReference type="AlphaFoldDB" id="A0A8E4RBM8"/>
<proteinExistence type="predicted"/>
<protein>
    <recommendedName>
        <fullName evidence="3">SMP-30/Gluconolactonase/LRE-like region domain-containing protein</fullName>
    </recommendedName>
</protein>
<dbReference type="RefSeq" id="WP_138158363.1">
    <property type="nucleotide sequence ID" value="NZ_ANBS01000012.1"/>
</dbReference>
<evidence type="ECO:0008006" key="3">
    <source>
        <dbReference type="Google" id="ProtNLM"/>
    </source>
</evidence>
<dbReference type="KEGG" id="mmuc:C1S78_011055"/>
<dbReference type="Pfam" id="PF20067">
    <property type="entry name" value="SSL_N"/>
    <property type="match status" value="1"/>
</dbReference>
<dbReference type="Proteomes" id="UP000309231">
    <property type="component" value="Chromosome"/>
</dbReference>
<reference evidence="1 2" key="1">
    <citation type="journal article" date="2019" name="BMC Evol. Biol.">
        <title>Comparative genomics of Mycobacterium mucogenicum and Mycobacterium neoaurum clade members emphasizing tRNA and non-coding RNA.</title>
        <authorList>
            <person name="Behra P.R.K."/>
            <person name="Pettersson B.M.F."/>
            <person name="Das S."/>
            <person name="Dasgupta S."/>
            <person name="Kirsebom L.A."/>
        </authorList>
    </citation>
    <scope>NUCLEOTIDE SEQUENCE [LARGE SCALE GENOMIC DNA]</scope>
    <source>
        <strain evidence="1 2">DSM 44124</strain>
    </source>
</reference>
<reference evidence="1 2" key="2">
    <citation type="journal article" date="2019" name="Sci. Rep.">
        <title>Insight into the biology of Mycobacterium mucogenicum and Mycobacterium neoaurum clade members.</title>
        <authorList>
            <person name="Behra P.R.K."/>
            <person name="Pettersson B.M.F."/>
            <person name="Ramesh M."/>
            <person name="Dasgupta S."/>
            <person name="Kirsebom L.A."/>
        </authorList>
    </citation>
    <scope>NUCLEOTIDE SEQUENCE [LARGE SCALE GENOMIC DNA]</scope>
    <source>
        <strain evidence="1 2">DSM 44124</strain>
    </source>
</reference>
<dbReference type="GeneID" id="76725453"/>
<evidence type="ECO:0000313" key="1">
    <source>
        <dbReference type="EMBL" id="QPG71414.1"/>
    </source>
</evidence>
<dbReference type="Gene3D" id="2.120.10.30">
    <property type="entry name" value="TolB, C-terminal domain"/>
    <property type="match status" value="1"/>
</dbReference>
<gene>
    <name evidence="1" type="ORF">C1S78_011055</name>
</gene>
<evidence type="ECO:0000313" key="2">
    <source>
        <dbReference type="Proteomes" id="UP000309231"/>
    </source>
</evidence>
<sequence length="319" mass="33051">MRRKTMVREVRHRRRAAVARLASTVALALLAVIGTPPAPASAVAITRCPWRATTVASGLGSLENLAFDGAGTMLVSRTVGTSGQLYRLTPDGKGSTLVPNVAAPGSITVADGAAYFTTGNNFLSGVFGSKDGSIARVDLGTGALTTIATKLTMPNGMVRLPDGSFVVSRNIGWTTGLTRISADGTRETRLAPSVTMANGLTYDAAHNAVIASMDLHPVSTLAIVDVNDPTHIRTVNLGLFGLFGFPDDLTVGPDGLIYLAMDGGDIVRIDPDHHAACILASGMFGSTSVRFGAGTGWDPLALYSTDLFGTVHKLTPTAG</sequence>
<name>A0A8E4RBM8_MYCMU</name>